<dbReference type="eggNOG" id="COG2135">
    <property type="taxonomic scope" value="Bacteria"/>
</dbReference>
<dbReference type="GO" id="GO:0006508">
    <property type="term" value="P:proteolysis"/>
    <property type="evidence" value="ECO:0007669"/>
    <property type="project" value="UniProtKB-KW"/>
</dbReference>
<dbReference type="EC" id="3.4.-.-" evidence="8"/>
<dbReference type="PANTHER" id="PTHR13604:SF0">
    <property type="entry name" value="ABASIC SITE PROCESSING PROTEIN HMCES"/>
    <property type="match status" value="1"/>
</dbReference>
<keyword evidence="4 8" id="KW-0378">Hydrolase</keyword>
<keyword evidence="3" id="KW-0227">DNA damage</keyword>
<reference evidence="9 10" key="1">
    <citation type="journal article" date="2010" name="PLoS ONE">
        <title>The glycobiome of the rumen bacterium Butyrivibrio proteoclasticus B316(T) highlights adaptation to a polysaccharide-rich environment.</title>
        <authorList>
            <person name="Kelly W.J."/>
            <person name="Leahy S.C."/>
            <person name="Altermann E."/>
            <person name="Yeoman C.J."/>
            <person name="Dunne J.C."/>
            <person name="Kong Z."/>
            <person name="Pacheco D.M."/>
            <person name="Li D."/>
            <person name="Noel S.J."/>
            <person name="Moon C.D."/>
            <person name="Cookson A.L."/>
            <person name="Attwood G.T."/>
        </authorList>
    </citation>
    <scope>NUCLEOTIDE SEQUENCE [LARGE SCALE GENOMIC DNA]</scope>
    <source>
        <strain evidence="10">ATCC 51982 / DSM 14932 / B316</strain>
    </source>
</reference>
<evidence type="ECO:0000256" key="3">
    <source>
        <dbReference type="ARBA" id="ARBA00022763"/>
    </source>
</evidence>
<dbReference type="GO" id="GO:0008233">
    <property type="term" value="F:peptidase activity"/>
    <property type="evidence" value="ECO:0007669"/>
    <property type="project" value="UniProtKB-KW"/>
</dbReference>
<evidence type="ECO:0000256" key="4">
    <source>
        <dbReference type="ARBA" id="ARBA00022801"/>
    </source>
</evidence>
<evidence type="ECO:0000256" key="7">
    <source>
        <dbReference type="ARBA" id="ARBA00023239"/>
    </source>
</evidence>
<evidence type="ECO:0000313" key="9">
    <source>
        <dbReference type="EMBL" id="ADL34808.1"/>
    </source>
</evidence>
<name>E0RVF9_BUTPB</name>
<comment type="similarity">
    <text evidence="1 8">Belongs to the SOS response-associated peptidase family.</text>
</comment>
<dbReference type="HOGENOM" id="CLU_035990_6_3_9"/>
<evidence type="ECO:0000256" key="6">
    <source>
        <dbReference type="ARBA" id="ARBA00023125"/>
    </source>
</evidence>
<keyword evidence="5" id="KW-0190">Covalent protein-DNA linkage</keyword>
<evidence type="ECO:0000256" key="2">
    <source>
        <dbReference type="ARBA" id="ARBA00022670"/>
    </source>
</evidence>
<dbReference type="GO" id="GO:0106300">
    <property type="term" value="P:protein-DNA covalent cross-linking repair"/>
    <property type="evidence" value="ECO:0007669"/>
    <property type="project" value="InterPro"/>
</dbReference>
<dbReference type="InterPro" id="IPR003738">
    <property type="entry name" value="SRAP"/>
</dbReference>
<dbReference type="PANTHER" id="PTHR13604">
    <property type="entry name" value="DC12-RELATED"/>
    <property type="match status" value="1"/>
</dbReference>
<dbReference type="GO" id="GO:0016829">
    <property type="term" value="F:lyase activity"/>
    <property type="evidence" value="ECO:0007669"/>
    <property type="project" value="UniProtKB-KW"/>
</dbReference>
<dbReference type="SUPFAM" id="SSF143081">
    <property type="entry name" value="BB1717-like"/>
    <property type="match status" value="1"/>
</dbReference>
<keyword evidence="10" id="KW-1185">Reference proteome</keyword>
<dbReference type="RefSeq" id="WP_013281462.1">
    <property type="nucleotide sequence ID" value="NC_014387.1"/>
</dbReference>
<dbReference type="EMBL" id="CP001810">
    <property type="protein sequence ID" value="ADL34808.1"/>
    <property type="molecule type" value="Genomic_DNA"/>
</dbReference>
<keyword evidence="2 8" id="KW-0645">Protease</keyword>
<gene>
    <name evidence="9" type="ordered locus">bpr_I2074</name>
</gene>
<dbReference type="Gene3D" id="3.90.1680.10">
    <property type="entry name" value="SOS response associated peptidase-like"/>
    <property type="match status" value="1"/>
</dbReference>
<proteinExistence type="inferred from homology"/>
<organism evidence="9 10">
    <name type="scientific">Butyrivibrio proteoclasticus (strain ATCC 51982 / DSM 14932 / B316)</name>
    <name type="common">Clostridium proteoclasticum</name>
    <dbReference type="NCBI Taxonomy" id="515622"/>
    <lineage>
        <taxon>Bacteria</taxon>
        <taxon>Bacillati</taxon>
        <taxon>Bacillota</taxon>
        <taxon>Clostridia</taxon>
        <taxon>Lachnospirales</taxon>
        <taxon>Lachnospiraceae</taxon>
        <taxon>Butyrivibrio</taxon>
    </lineage>
</organism>
<dbReference type="AlphaFoldDB" id="E0RVF9"/>
<sequence>MCGRYFFSDKTTHEVEDDLGLGHGLKKTSAGDITPGMVTPGIIWNRNASKGVSISELFWGIMSKDRKLIINARAESVMEKAMFSDSISKRRCILPATGFYEWDKEKTKFIFKRDDAKPIYLAGFYDLSENRDSFVILTTKANKSMEPVHDRMPVMIEKSNIADYIKDSQAAMEMIKEPMPELLRSSDYEQLSLFM</sequence>
<keyword evidence="7" id="KW-0456">Lyase</keyword>
<dbReference type="GO" id="GO:0003697">
    <property type="term" value="F:single-stranded DNA binding"/>
    <property type="evidence" value="ECO:0007669"/>
    <property type="project" value="InterPro"/>
</dbReference>
<dbReference type="KEGG" id="bpb:bpr_I2074"/>
<evidence type="ECO:0000256" key="8">
    <source>
        <dbReference type="RuleBase" id="RU364100"/>
    </source>
</evidence>
<evidence type="ECO:0000313" key="10">
    <source>
        <dbReference type="Proteomes" id="UP000001299"/>
    </source>
</evidence>
<dbReference type="Pfam" id="PF02586">
    <property type="entry name" value="SRAP"/>
    <property type="match status" value="1"/>
</dbReference>
<protein>
    <recommendedName>
        <fullName evidence="8">Abasic site processing protein</fullName>
        <ecNumber evidence="8">3.4.-.-</ecNumber>
    </recommendedName>
</protein>
<evidence type="ECO:0000256" key="5">
    <source>
        <dbReference type="ARBA" id="ARBA00023124"/>
    </source>
</evidence>
<keyword evidence="6" id="KW-0238">DNA-binding</keyword>
<dbReference type="STRING" id="515622.bpr_I2074"/>
<dbReference type="InterPro" id="IPR036590">
    <property type="entry name" value="SRAP-like"/>
</dbReference>
<evidence type="ECO:0000256" key="1">
    <source>
        <dbReference type="ARBA" id="ARBA00008136"/>
    </source>
</evidence>
<accession>E0RVF9</accession>
<dbReference type="Proteomes" id="UP000001299">
    <property type="component" value="Chromosome 1"/>
</dbReference>